<dbReference type="Proteomes" id="UP000191135">
    <property type="component" value="Chromosome"/>
</dbReference>
<protein>
    <submittedName>
        <fullName evidence="1">Surface antigen</fullName>
    </submittedName>
</protein>
<proteinExistence type="predicted"/>
<gene>
    <name evidence="1" type="ORF">Mame_03547</name>
</gene>
<accession>A0A1U9Z5J0</accession>
<organism evidence="1 2">
    <name type="scientific">Martelella mediterranea DSM 17316</name>
    <dbReference type="NCBI Taxonomy" id="1122214"/>
    <lineage>
        <taxon>Bacteria</taxon>
        <taxon>Pseudomonadati</taxon>
        <taxon>Pseudomonadota</taxon>
        <taxon>Alphaproteobacteria</taxon>
        <taxon>Hyphomicrobiales</taxon>
        <taxon>Aurantimonadaceae</taxon>
        <taxon>Martelella</taxon>
    </lineage>
</organism>
<reference evidence="1 2" key="1">
    <citation type="submission" date="2017-03" db="EMBL/GenBank/DDBJ databases">
        <title>Foreign affairs: Plasmid Transfer between Roseobacters and Rhizobia.</title>
        <authorList>
            <person name="Bartling P."/>
            <person name="Bunk B."/>
            <person name="Overmann J."/>
            <person name="Brinkmann H."/>
            <person name="Petersen J."/>
        </authorList>
    </citation>
    <scope>NUCLEOTIDE SEQUENCE [LARGE SCALE GENOMIC DNA]</scope>
    <source>
        <strain evidence="1 2">MACL11</strain>
    </source>
</reference>
<dbReference type="STRING" id="1122214.Mame_03547"/>
<evidence type="ECO:0000313" key="2">
    <source>
        <dbReference type="Proteomes" id="UP000191135"/>
    </source>
</evidence>
<evidence type="ECO:0000313" key="1">
    <source>
        <dbReference type="EMBL" id="AQZ52852.1"/>
    </source>
</evidence>
<dbReference type="KEGG" id="mmed:Mame_03547"/>
<dbReference type="EMBL" id="CP020330">
    <property type="protein sequence ID" value="AQZ52852.1"/>
    <property type="molecule type" value="Genomic_DNA"/>
</dbReference>
<name>A0A1U9Z5J0_9HYPH</name>
<keyword evidence="2" id="KW-1185">Reference proteome</keyword>
<dbReference type="AlphaFoldDB" id="A0A1U9Z5J0"/>
<sequence length="182" mass="18770">MIATPHANYGHILCLATILRERFGSGNHSSCPRLSLMTQNNMTGKLVIRNWQLIAVVLMVSGCSATGGGGASVAPQPVAAPAGAQSAALNGGLVQRAGITLSSFDQAKALQAEQYALAAAPAGEAVNWQGEGARGSVTAASPYQVGDQNCRQYTQRVVADGREFVGRGAACREVAGSWSLLD</sequence>